<protein>
    <submittedName>
        <fullName evidence="2">Uncharacterized protein</fullName>
    </submittedName>
</protein>
<proteinExistence type="predicted"/>
<keyword evidence="3" id="KW-1185">Reference proteome</keyword>
<feature type="compositionally biased region" description="Basic and acidic residues" evidence="1">
    <location>
        <begin position="127"/>
        <end position="138"/>
    </location>
</feature>
<dbReference type="OrthoDB" id="340395at2759"/>
<dbReference type="AlphaFoldDB" id="B6AC93"/>
<dbReference type="VEuPathDB" id="CryptoDB:CMU_019060"/>
<accession>B6AC93</accession>
<feature type="compositionally biased region" description="Polar residues" evidence="1">
    <location>
        <begin position="116"/>
        <end position="126"/>
    </location>
</feature>
<evidence type="ECO:0000256" key="1">
    <source>
        <dbReference type="SAM" id="MobiDB-lite"/>
    </source>
</evidence>
<reference evidence="2" key="1">
    <citation type="submission" date="2008-06" db="EMBL/GenBank/DDBJ databases">
        <authorList>
            <person name="Lorenzi H."/>
            <person name="Inman J."/>
            <person name="Miller J."/>
            <person name="Schobel S."/>
            <person name="Amedeo P."/>
            <person name="Caler E.V."/>
            <person name="da Silva J."/>
        </authorList>
    </citation>
    <scope>NUCLEOTIDE SEQUENCE [LARGE SCALE GENOMIC DNA]</scope>
    <source>
        <strain evidence="2">RN66</strain>
    </source>
</reference>
<dbReference type="RefSeq" id="XP_002140498.1">
    <property type="nucleotide sequence ID" value="XM_002140462.1"/>
</dbReference>
<gene>
    <name evidence="2" type="ORF">CMU_019060</name>
</gene>
<dbReference type="Proteomes" id="UP000001460">
    <property type="component" value="Unassembled WGS sequence"/>
</dbReference>
<dbReference type="GeneID" id="6995460"/>
<feature type="region of interest" description="Disordered" evidence="1">
    <location>
        <begin position="116"/>
        <end position="138"/>
    </location>
</feature>
<evidence type="ECO:0000313" key="2">
    <source>
        <dbReference type="EMBL" id="EEA06149.1"/>
    </source>
</evidence>
<sequence>MSKLNQFFEKKKHKTKVLAELEIKDEPLVAGLPVSSSTIPISTTENNINTDDWTLNTEIKDTISSSIISSGISNATDTSSRKSGGIHMVVGVKTSKPDFDSNIWKSKLNETKVYSANNNSDINSNKELNEKNDESNKVKESLKYNIRARLAAKGQKVELSNPQEIIRAMPTIAAAVATTQKFNQANQQYSGDREVNRKHEVFGQGQSSTIGLNSSERSKNNEYIEEEKELKNSERDNKKDDSVEILKSLRECNKFYYNPDVALICSINIEESRQKYTSLLKNI</sequence>
<dbReference type="EMBL" id="DS989728">
    <property type="protein sequence ID" value="EEA06149.1"/>
    <property type="molecule type" value="Genomic_DNA"/>
</dbReference>
<organism evidence="2 3">
    <name type="scientific">Cryptosporidium muris (strain RN66)</name>
    <dbReference type="NCBI Taxonomy" id="441375"/>
    <lineage>
        <taxon>Eukaryota</taxon>
        <taxon>Sar</taxon>
        <taxon>Alveolata</taxon>
        <taxon>Apicomplexa</taxon>
        <taxon>Conoidasida</taxon>
        <taxon>Coccidia</taxon>
        <taxon>Eucoccidiorida</taxon>
        <taxon>Eimeriorina</taxon>
        <taxon>Cryptosporidiidae</taxon>
        <taxon>Cryptosporidium</taxon>
    </lineage>
</organism>
<dbReference type="OMA" id="WTLNTEI"/>
<name>B6AC93_CRYMR</name>
<evidence type="ECO:0000313" key="3">
    <source>
        <dbReference type="Proteomes" id="UP000001460"/>
    </source>
</evidence>